<gene>
    <name evidence="2" type="ORF">RchiOBHm_Chr2g0164881</name>
</gene>
<name>A0A2P6S3N8_ROSCH</name>
<dbReference type="EMBL" id="PDCK01000040">
    <property type="protein sequence ID" value="PRQ53287.1"/>
    <property type="molecule type" value="Genomic_DNA"/>
</dbReference>
<dbReference type="Proteomes" id="UP000238479">
    <property type="component" value="Chromosome 2"/>
</dbReference>
<organism evidence="2 3">
    <name type="scientific">Rosa chinensis</name>
    <name type="common">China rose</name>
    <dbReference type="NCBI Taxonomy" id="74649"/>
    <lineage>
        <taxon>Eukaryota</taxon>
        <taxon>Viridiplantae</taxon>
        <taxon>Streptophyta</taxon>
        <taxon>Embryophyta</taxon>
        <taxon>Tracheophyta</taxon>
        <taxon>Spermatophyta</taxon>
        <taxon>Magnoliopsida</taxon>
        <taxon>eudicotyledons</taxon>
        <taxon>Gunneridae</taxon>
        <taxon>Pentapetalae</taxon>
        <taxon>rosids</taxon>
        <taxon>fabids</taxon>
        <taxon>Rosales</taxon>
        <taxon>Rosaceae</taxon>
        <taxon>Rosoideae</taxon>
        <taxon>Rosoideae incertae sedis</taxon>
        <taxon>Rosa</taxon>
    </lineage>
</organism>
<protein>
    <submittedName>
        <fullName evidence="2">Uncharacterized protein</fullName>
    </submittedName>
</protein>
<evidence type="ECO:0000313" key="3">
    <source>
        <dbReference type="Proteomes" id="UP000238479"/>
    </source>
</evidence>
<evidence type="ECO:0000313" key="2">
    <source>
        <dbReference type="EMBL" id="PRQ53287.1"/>
    </source>
</evidence>
<sequence length="41" mass="4941">MCFSSLICIVLEIGIYMIVYWVIMDLLHLLLKFNEPYYVQI</sequence>
<keyword evidence="1" id="KW-1133">Transmembrane helix</keyword>
<feature type="transmembrane region" description="Helical" evidence="1">
    <location>
        <begin position="7"/>
        <end position="31"/>
    </location>
</feature>
<evidence type="ECO:0000256" key="1">
    <source>
        <dbReference type="SAM" id="Phobius"/>
    </source>
</evidence>
<comment type="caution">
    <text evidence="2">The sequence shown here is derived from an EMBL/GenBank/DDBJ whole genome shotgun (WGS) entry which is preliminary data.</text>
</comment>
<keyword evidence="1" id="KW-0812">Transmembrane</keyword>
<dbReference type="AlphaFoldDB" id="A0A2P6S3N8"/>
<keyword evidence="3" id="KW-1185">Reference proteome</keyword>
<proteinExistence type="predicted"/>
<keyword evidence="1" id="KW-0472">Membrane</keyword>
<dbReference type="Gramene" id="PRQ53287">
    <property type="protein sequence ID" value="PRQ53287"/>
    <property type="gene ID" value="RchiOBHm_Chr2g0164881"/>
</dbReference>
<accession>A0A2P6S3N8</accession>
<reference evidence="2 3" key="1">
    <citation type="journal article" date="2018" name="Nat. Genet.">
        <title>The Rosa genome provides new insights in the design of modern roses.</title>
        <authorList>
            <person name="Bendahmane M."/>
        </authorList>
    </citation>
    <scope>NUCLEOTIDE SEQUENCE [LARGE SCALE GENOMIC DNA]</scope>
    <source>
        <strain evidence="3">cv. Old Blush</strain>
    </source>
</reference>